<dbReference type="Gene3D" id="1.10.10.60">
    <property type="entry name" value="Homeodomain-like"/>
    <property type="match status" value="1"/>
</dbReference>
<dbReference type="SMART" id="SM00674">
    <property type="entry name" value="CENPB"/>
    <property type="match status" value="1"/>
</dbReference>
<comment type="subcellular location">
    <subcellularLocation>
        <location evidence="1">Nucleus</location>
    </subcellularLocation>
</comment>
<organism evidence="4 5">
    <name type="scientific">Galendromus occidentalis</name>
    <name type="common">western predatory mite</name>
    <dbReference type="NCBI Taxonomy" id="34638"/>
    <lineage>
        <taxon>Eukaryota</taxon>
        <taxon>Metazoa</taxon>
        <taxon>Ecdysozoa</taxon>
        <taxon>Arthropoda</taxon>
        <taxon>Chelicerata</taxon>
        <taxon>Arachnida</taxon>
        <taxon>Acari</taxon>
        <taxon>Parasitiformes</taxon>
        <taxon>Mesostigmata</taxon>
        <taxon>Gamasina</taxon>
        <taxon>Phytoseioidea</taxon>
        <taxon>Phytoseiidae</taxon>
        <taxon>Typhlodrominae</taxon>
        <taxon>Galendromus</taxon>
    </lineage>
</organism>
<dbReference type="KEGG" id="goe:100904303"/>
<accession>A0AAJ6QN00</accession>
<dbReference type="InterPro" id="IPR004875">
    <property type="entry name" value="DDE_SF_endonuclease_dom"/>
</dbReference>
<dbReference type="AlphaFoldDB" id="A0AAJ6QN00"/>
<dbReference type="InterPro" id="IPR009057">
    <property type="entry name" value="Homeodomain-like_sf"/>
</dbReference>
<dbReference type="InterPro" id="IPR036397">
    <property type="entry name" value="RNaseH_sf"/>
</dbReference>
<reference evidence="5" key="1">
    <citation type="submission" date="2025-08" db="UniProtKB">
        <authorList>
            <consortium name="RefSeq"/>
        </authorList>
    </citation>
    <scope>IDENTIFICATION</scope>
</reference>
<dbReference type="Pfam" id="PF03184">
    <property type="entry name" value="DDE_1"/>
    <property type="match status" value="1"/>
</dbReference>
<evidence type="ECO:0000313" key="5">
    <source>
        <dbReference type="RefSeq" id="XP_003738250.1"/>
    </source>
</evidence>
<proteinExistence type="predicted"/>
<dbReference type="GO" id="GO:0003677">
    <property type="term" value="F:DNA binding"/>
    <property type="evidence" value="ECO:0007669"/>
    <property type="project" value="UniProtKB-KW"/>
</dbReference>
<dbReference type="RefSeq" id="XP_003738250.1">
    <property type="nucleotide sequence ID" value="XM_003738202.1"/>
</dbReference>
<feature type="domain" description="HTH CENPB-type" evidence="3">
    <location>
        <begin position="58"/>
        <end position="129"/>
    </location>
</feature>
<gene>
    <name evidence="5" type="primary">LOC100904303</name>
</gene>
<dbReference type="Pfam" id="PF03221">
    <property type="entry name" value="HTH_Tnp_Tc5"/>
    <property type="match status" value="1"/>
</dbReference>
<dbReference type="SUPFAM" id="SSF46689">
    <property type="entry name" value="Homeodomain-like"/>
    <property type="match status" value="1"/>
</dbReference>
<dbReference type="InterPro" id="IPR006600">
    <property type="entry name" value="HTH_CenpB_DNA-bd_dom"/>
</dbReference>
<dbReference type="Proteomes" id="UP000694867">
    <property type="component" value="Unplaced"/>
</dbReference>
<dbReference type="PANTHER" id="PTHR19303">
    <property type="entry name" value="TRANSPOSON"/>
    <property type="match status" value="1"/>
</dbReference>
<keyword evidence="2" id="KW-0238">DNA-binding</keyword>
<evidence type="ECO:0000259" key="3">
    <source>
        <dbReference type="PROSITE" id="PS51253"/>
    </source>
</evidence>
<protein>
    <submittedName>
        <fullName evidence="5">Tigger transposable element-derived protein 6-like</fullName>
    </submittedName>
</protein>
<dbReference type="Gene3D" id="3.30.420.10">
    <property type="entry name" value="Ribonuclease H-like superfamily/Ribonuclease H"/>
    <property type="match status" value="1"/>
</dbReference>
<evidence type="ECO:0000256" key="2">
    <source>
        <dbReference type="ARBA" id="ARBA00023125"/>
    </source>
</evidence>
<evidence type="ECO:0000313" key="4">
    <source>
        <dbReference type="Proteomes" id="UP000694867"/>
    </source>
</evidence>
<dbReference type="InterPro" id="IPR050863">
    <property type="entry name" value="CenT-Element_Derived"/>
</dbReference>
<dbReference type="GeneID" id="100904303"/>
<dbReference type="PROSITE" id="PS51253">
    <property type="entry name" value="HTH_CENPB"/>
    <property type="match status" value="1"/>
</dbReference>
<dbReference type="GO" id="GO:0005634">
    <property type="term" value="C:nucleus"/>
    <property type="evidence" value="ECO:0007669"/>
    <property type="project" value="UniProtKB-SubCell"/>
</dbReference>
<name>A0AAJ6QN00_9ACAR</name>
<keyword evidence="4" id="KW-1185">Reference proteome</keyword>
<dbReference type="PANTHER" id="PTHR19303:SF73">
    <property type="entry name" value="PROTEIN PDC2"/>
    <property type="match status" value="1"/>
</dbReference>
<evidence type="ECO:0000256" key="1">
    <source>
        <dbReference type="ARBA" id="ARBA00004123"/>
    </source>
</evidence>
<sequence length="461" mass="52277">MSRKTLSSLEKVSVLDFLKSNTIDSAVKEFGIGKSTIFKIKKDECNLRLESLENKNANRKRKRTSPMEEVSEALFMWFVEMRAKGAPISGVILKEKAEEIATELGHYSFSATNGWVHRFKKRHNIRYFKVNGERAAADHESANEWMDHVYPAIIEGYAPDQIYNADESGLFFKATPSGTLAVSGSDPTGGKSKKDRLTVLFVSNCDGTDKMIFVIGKFKNPRCFSRGPAPIPYYSSTNAWMTIWIWSDILRKWDRELGSRKILLFADNATCHKLEASVTLKNIRLIFMPPNTTSLIQPMDQGIIRATKAHYRSQVMRLFLRDLESGRAIEECAKSIDVLKALHLLRQAWSQISRETIQNCFKKAGFVSRGQNNDGSDDGVEEDFVLPVPLGLTLKEEEFEPSVTAREALGALSVLRRYMEENFDSCEKLFAIENMVESKIITKKFQVKMTDFFSSKIPSIV</sequence>